<dbReference type="Gene3D" id="3.40.50.300">
    <property type="entry name" value="P-loop containing nucleotide triphosphate hydrolases"/>
    <property type="match status" value="1"/>
</dbReference>
<dbReference type="AlphaFoldDB" id="A0A7W5C4H8"/>
<dbReference type="Pfam" id="PF00664">
    <property type="entry name" value="ABC_membrane"/>
    <property type="match status" value="1"/>
</dbReference>
<keyword evidence="3" id="KW-1003">Cell membrane</keyword>
<keyword evidence="4 10" id="KW-0812">Transmembrane</keyword>
<proteinExistence type="predicted"/>
<dbReference type="Proteomes" id="UP000518605">
    <property type="component" value="Unassembled WGS sequence"/>
</dbReference>
<dbReference type="GO" id="GO:0016887">
    <property type="term" value="F:ATP hydrolysis activity"/>
    <property type="evidence" value="ECO:0007669"/>
    <property type="project" value="InterPro"/>
</dbReference>
<sequence length="620" mass="68918">MLKALKEPFQYERNMEGKAAEVANPKSETPNKKSKPRARNTSATLKQMWGYLILYKGRLAAVMVMVVLSSALSLLGPYLAGTAIDHFLIARDNGFVVFLVGMGVVYVLHSITMWLQSIWMIGISQKTVYRMRLQLFEHLHRLPIPYFSKRQHGELMSRVTNDIENVSSSLNSSAIQVFSSMLLLIGTVAVMLSLSPLLTLLTFLVVPLMLIGMKWITKQTGRLFKAQQRNLGDLNGYIEETLSGQRIVKAFSQEHTVIAAFKERNERIRLSGFWAQAISGFIPKLMNALNNLSFAIIAGVGAIFVLNDQITVGTIIIFAEYSRQFTRPLNDLANQWNTLLSAVAGAERVFDVLGEEEERVDEGAARELAEVKGNVVFSHVTFAYEGRASTISDVSFELKPGDTIALVGPTGAGKTTLIQLLCRFYDPSSGSIKIDGTDTRMIKRENLRSHMAFVLQDPFLFEGTIRENIRYGKLDATDEEIEQAAKLANAHTFIMRLKSGYQFRLKQDGSGISQGQKQLLAIARAILANPSILVLDEATSSIDTVTEIKIQEALQRLMQGRTSFVIAHRLNTIQQADQIVVLQDGHIIEKGSHSELVDQNGYYSSMVSGQLKNGMLNESS</sequence>
<dbReference type="InterPro" id="IPR036640">
    <property type="entry name" value="ABC1_TM_sf"/>
</dbReference>
<dbReference type="PROSITE" id="PS50929">
    <property type="entry name" value="ABC_TM1F"/>
    <property type="match status" value="1"/>
</dbReference>
<keyword evidence="7 10" id="KW-1133">Transmembrane helix</keyword>
<feature type="transmembrane region" description="Helical" evidence="10">
    <location>
        <begin position="59"/>
        <end position="80"/>
    </location>
</feature>
<evidence type="ECO:0000313" key="14">
    <source>
        <dbReference type="Proteomes" id="UP000518605"/>
    </source>
</evidence>
<evidence type="ECO:0000259" key="11">
    <source>
        <dbReference type="PROSITE" id="PS50893"/>
    </source>
</evidence>
<keyword evidence="6 13" id="KW-0067">ATP-binding</keyword>
<dbReference type="InterPro" id="IPR003439">
    <property type="entry name" value="ABC_transporter-like_ATP-bd"/>
</dbReference>
<reference evidence="13 14" key="1">
    <citation type="submission" date="2020-08" db="EMBL/GenBank/DDBJ databases">
        <title>Genomic Encyclopedia of Type Strains, Phase III (KMG-III): the genomes of soil and plant-associated and newly described type strains.</title>
        <authorList>
            <person name="Whitman W."/>
        </authorList>
    </citation>
    <scope>NUCLEOTIDE SEQUENCE [LARGE SCALE GENOMIC DNA]</scope>
    <source>
        <strain evidence="13 14">CECT 8234</strain>
    </source>
</reference>
<dbReference type="InterPro" id="IPR017871">
    <property type="entry name" value="ABC_transporter-like_CS"/>
</dbReference>
<evidence type="ECO:0000256" key="8">
    <source>
        <dbReference type="ARBA" id="ARBA00023136"/>
    </source>
</evidence>
<feature type="transmembrane region" description="Helical" evidence="10">
    <location>
        <begin position="198"/>
        <end position="216"/>
    </location>
</feature>
<evidence type="ECO:0000256" key="3">
    <source>
        <dbReference type="ARBA" id="ARBA00022475"/>
    </source>
</evidence>
<dbReference type="CDD" id="cd18547">
    <property type="entry name" value="ABC_6TM_Tm288_like"/>
    <property type="match status" value="1"/>
</dbReference>
<keyword evidence="8 10" id="KW-0472">Membrane</keyword>
<dbReference type="FunFam" id="1.20.1560.10:FF:000011">
    <property type="entry name" value="Multidrug ABC transporter ATP-binding protein"/>
    <property type="match status" value="1"/>
</dbReference>
<feature type="domain" description="ABC transporter" evidence="11">
    <location>
        <begin position="375"/>
        <end position="609"/>
    </location>
</feature>
<keyword evidence="2" id="KW-0813">Transport</keyword>
<dbReference type="InterPro" id="IPR027417">
    <property type="entry name" value="P-loop_NTPase"/>
</dbReference>
<keyword evidence="14" id="KW-1185">Reference proteome</keyword>
<dbReference type="SUPFAM" id="SSF90123">
    <property type="entry name" value="ABC transporter transmembrane region"/>
    <property type="match status" value="1"/>
</dbReference>
<accession>A0A7W5C4H8</accession>
<evidence type="ECO:0000259" key="12">
    <source>
        <dbReference type="PROSITE" id="PS50929"/>
    </source>
</evidence>
<evidence type="ECO:0000256" key="7">
    <source>
        <dbReference type="ARBA" id="ARBA00022989"/>
    </source>
</evidence>
<comment type="subcellular location">
    <subcellularLocation>
        <location evidence="1">Cell membrane</location>
        <topology evidence="1">Multi-pass membrane protein</topology>
    </subcellularLocation>
</comment>
<dbReference type="CDD" id="cd03254">
    <property type="entry name" value="ABCC_Glucan_exporter_like"/>
    <property type="match status" value="1"/>
</dbReference>
<dbReference type="InterPro" id="IPR039421">
    <property type="entry name" value="Type_1_exporter"/>
</dbReference>
<evidence type="ECO:0000256" key="2">
    <source>
        <dbReference type="ARBA" id="ARBA00022448"/>
    </source>
</evidence>
<gene>
    <name evidence="13" type="ORF">FHS16_000558</name>
</gene>
<dbReference type="GO" id="GO:0005524">
    <property type="term" value="F:ATP binding"/>
    <property type="evidence" value="ECO:0007669"/>
    <property type="project" value="UniProtKB-KW"/>
</dbReference>
<name>A0A7W5C4H8_9BACL</name>
<feature type="domain" description="ABC transmembrane type-1" evidence="12">
    <location>
        <begin position="60"/>
        <end position="341"/>
    </location>
</feature>
<comment type="caution">
    <text evidence="13">The sequence shown here is derived from an EMBL/GenBank/DDBJ whole genome shotgun (WGS) entry which is preliminary data.</text>
</comment>
<feature type="region of interest" description="Disordered" evidence="9">
    <location>
        <begin position="19"/>
        <end position="40"/>
    </location>
</feature>
<dbReference type="PANTHER" id="PTHR43394:SF1">
    <property type="entry name" value="ATP-BINDING CASSETTE SUB-FAMILY B MEMBER 10, MITOCHONDRIAL"/>
    <property type="match status" value="1"/>
</dbReference>
<dbReference type="SUPFAM" id="SSF52540">
    <property type="entry name" value="P-loop containing nucleoside triphosphate hydrolases"/>
    <property type="match status" value="1"/>
</dbReference>
<dbReference type="RefSeq" id="WP_376769647.1">
    <property type="nucleotide sequence ID" value="NZ_CBCSLB010000004.1"/>
</dbReference>
<protein>
    <submittedName>
        <fullName evidence="13">ATP-binding cassette subfamily B protein</fullName>
    </submittedName>
</protein>
<keyword evidence="5" id="KW-0547">Nucleotide-binding</keyword>
<dbReference type="PANTHER" id="PTHR43394">
    <property type="entry name" value="ATP-DEPENDENT PERMEASE MDL1, MITOCHONDRIAL"/>
    <property type="match status" value="1"/>
</dbReference>
<dbReference type="EMBL" id="JACHXW010000002">
    <property type="protein sequence ID" value="MBB3150524.1"/>
    <property type="molecule type" value="Genomic_DNA"/>
</dbReference>
<evidence type="ECO:0000256" key="5">
    <source>
        <dbReference type="ARBA" id="ARBA00022741"/>
    </source>
</evidence>
<evidence type="ECO:0000256" key="10">
    <source>
        <dbReference type="SAM" id="Phobius"/>
    </source>
</evidence>
<feature type="transmembrane region" description="Helical" evidence="10">
    <location>
        <begin position="292"/>
        <end position="319"/>
    </location>
</feature>
<dbReference type="Gene3D" id="1.20.1560.10">
    <property type="entry name" value="ABC transporter type 1, transmembrane domain"/>
    <property type="match status" value="1"/>
</dbReference>
<dbReference type="FunFam" id="3.40.50.300:FF:000287">
    <property type="entry name" value="Multidrug ABC transporter ATP-binding protein"/>
    <property type="match status" value="1"/>
</dbReference>
<evidence type="ECO:0000256" key="9">
    <source>
        <dbReference type="SAM" id="MobiDB-lite"/>
    </source>
</evidence>
<dbReference type="GO" id="GO:0015421">
    <property type="term" value="F:ABC-type oligopeptide transporter activity"/>
    <property type="evidence" value="ECO:0007669"/>
    <property type="project" value="TreeGrafter"/>
</dbReference>
<dbReference type="PROSITE" id="PS50893">
    <property type="entry name" value="ABC_TRANSPORTER_2"/>
    <property type="match status" value="1"/>
</dbReference>
<dbReference type="SMART" id="SM00382">
    <property type="entry name" value="AAA"/>
    <property type="match status" value="1"/>
</dbReference>
<dbReference type="Pfam" id="PF00005">
    <property type="entry name" value="ABC_tran"/>
    <property type="match status" value="1"/>
</dbReference>
<evidence type="ECO:0000256" key="1">
    <source>
        <dbReference type="ARBA" id="ARBA00004651"/>
    </source>
</evidence>
<dbReference type="GO" id="GO:0005886">
    <property type="term" value="C:plasma membrane"/>
    <property type="evidence" value="ECO:0007669"/>
    <property type="project" value="UniProtKB-SubCell"/>
</dbReference>
<feature type="transmembrane region" description="Helical" evidence="10">
    <location>
        <begin position="95"/>
        <end position="122"/>
    </location>
</feature>
<organism evidence="13 14">
    <name type="scientific">Paenibacillus endophyticus</name>
    <dbReference type="NCBI Taxonomy" id="1294268"/>
    <lineage>
        <taxon>Bacteria</taxon>
        <taxon>Bacillati</taxon>
        <taxon>Bacillota</taxon>
        <taxon>Bacilli</taxon>
        <taxon>Bacillales</taxon>
        <taxon>Paenibacillaceae</taxon>
        <taxon>Paenibacillus</taxon>
    </lineage>
</organism>
<dbReference type="InterPro" id="IPR011527">
    <property type="entry name" value="ABC1_TM_dom"/>
</dbReference>
<evidence type="ECO:0000256" key="6">
    <source>
        <dbReference type="ARBA" id="ARBA00022840"/>
    </source>
</evidence>
<evidence type="ECO:0000256" key="4">
    <source>
        <dbReference type="ARBA" id="ARBA00022692"/>
    </source>
</evidence>
<evidence type="ECO:0000313" key="13">
    <source>
        <dbReference type="EMBL" id="MBB3150524.1"/>
    </source>
</evidence>
<dbReference type="PROSITE" id="PS00211">
    <property type="entry name" value="ABC_TRANSPORTER_1"/>
    <property type="match status" value="1"/>
</dbReference>
<dbReference type="InterPro" id="IPR003593">
    <property type="entry name" value="AAA+_ATPase"/>
</dbReference>